<dbReference type="InterPro" id="IPR039294">
    <property type="entry name" value="EIF1AD"/>
</dbReference>
<dbReference type="SMART" id="SM00652">
    <property type="entry name" value="eIF1a"/>
    <property type="match status" value="1"/>
</dbReference>
<dbReference type="Gene3D" id="2.40.50.140">
    <property type="entry name" value="Nucleic acid-binding proteins"/>
    <property type="match status" value="1"/>
</dbReference>
<dbReference type="Pfam" id="PF01176">
    <property type="entry name" value="eIF-1a"/>
    <property type="match status" value="1"/>
</dbReference>
<dbReference type="GO" id="GO:0003723">
    <property type="term" value="F:RNA binding"/>
    <property type="evidence" value="ECO:0007669"/>
    <property type="project" value="UniProtKB-KW"/>
</dbReference>
<dbReference type="HOGENOM" id="CLU_909784_0_0_1"/>
<evidence type="ECO:0000313" key="8">
    <source>
        <dbReference type="EnsemblMetazoa" id="ADAC002674-PA"/>
    </source>
</evidence>
<evidence type="ECO:0000259" key="6">
    <source>
        <dbReference type="Pfam" id="PF01176"/>
    </source>
</evidence>
<dbReference type="VEuPathDB" id="VectorBase:ADAC002674"/>
<reference evidence="8" key="4">
    <citation type="submission" date="2015-06" db="UniProtKB">
        <authorList>
            <consortium name="EnsemblMetazoa"/>
        </authorList>
    </citation>
    <scope>IDENTIFICATION</scope>
</reference>
<dbReference type="Proteomes" id="UP000000673">
    <property type="component" value="Unassembled WGS sequence"/>
</dbReference>
<reference evidence="7" key="3">
    <citation type="journal article" date="2013" name="Nucleic Acids Res.">
        <title>The genome of Anopheles darlingi, the main neotropical malaria vector.</title>
        <authorList>
            <person name="Marinotti O."/>
            <person name="Cerqueira G.C."/>
            <person name="de Almeida L.G."/>
            <person name="Ferro M.I."/>
            <person name="Loreto E.L."/>
            <person name="Zaha A."/>
            <person name="Teixeira S.M."/>
            <person name="Wespiser A.R."/>
            <person name="Almeida E Silva A."/>
            <person name="Schlindwein A.D."/>
            <person name="Pacheco A.C."/>
            <person name="Silva A.L."/>
            <person name="Graveley B.R."/>
            <person name="Walenz B.P."/>
            <person name="Lima Bde A."/>
            <person name="Ribeiro C.A."/>
            <person name="Nunes-Silva C.G."/>
            <person name="de Carvalho C.R."/>
            <person name="Soares C.M."/>
            <person name="de Menezes C.B."/>
            <person name="Matiolli C."/>
            <person name="Caffrey D."/>
            <person name="Araujo D.A."/>
            <person name="de Oliveira D.M."/>
            <person name="Golenbock D."/>
            <person name="Grisard E.C."/>
            <person name="Fantinatti-Garboggini F."/>
            <person name="de Carvalho F.M."/>
            <person name="Barcellos F.G."/>
            <person name="Prosdocimi F."/>
            <person name="May G."/>
            <person name="Azevedo Junior G.M."/>
            <person name="Guimaraes G.M."/>
            <person name="Goldman G.H."/>
            <person name="Padilha I.Q."/>
            <person name="Batista Jda S."/>
            <person name="Ferro J.A."/>
            <person name="Ribeiro J.M."/>
            <person name="Fietto J.L."/>
            <person name="Dabbas K.M."/>
            <person name="Cerdeira L."/>
            <person name="Agnez-Lima L.F."/>
            <person name="Brocchi M."/>
            <person name="de Carvalho M.O."/>
            <person name="Teixeira Mde M."/>
            <person name="Diniz Maia Mde M."/>
            <person name="Goldman M.H."/>
            <person name="Cruz Schneider M.P."/>
            <person name="Felipe M.S."/>
            <person name="Hungria M."/>
            <person name="Nicolas M.F."/>
            <person name="Pereira M."/>
            <person name="Montes M.A."/>
            <person name="Cantao M.E."/>
            <person name="Vincentz M."/>
            <person name="Rafael M.S."/>
            <person name="Silverman N."/>
            <person name="Stoco P.H."/>
            <person name="Souza R.C."/>
            <person name="Vicentini R."/>
            <person name="Gazzinelli R.T."/>
            <person name="Neves Rde O."/>
            <person name="Silva R."/>
            <person name="Astolfi-Filho S."/>
            <person name="Maciel T.E."/>
            <person name="Urmenyi T.P."/>
            <person name="Tadei W.P."/>
            <person name="Camargo E.P."/>
            <person name="de Vasconcelos A.T."/>
        </authorList>
    </citation>
    <scope>NUCLEOTIDE SEQUENCE</scope>
</reference>
<dbReference type="EnsemblMetazoa" id="ADAC002674-RA">
    <property type="protein sequence ID" value="ADAC002674-PA"/>
    <property type="gene ID" value="ADAC002674"/>
</dbReference>
<dbReference type="PANTHER" id="PTHR21641">
    <property type="entry name" value="TRANSLATION INITIATION FACTOR-RELATED"/>
    <property type="match status" value="1"/>
</dbReference>
<dbReference type="STRING" id="43151.W5JN54"/>
<feature type="domain" description="S1-like" evidence="6">
    <location>
        <begin position="150"/>
        <end position="214"/>
    </location>
</feature>
<dbReference type="InterPro" id="IPR012340">
    <property type="entry name" value="NA-bd_OB-fold"/>
</dbReference>
<evidence type="ECO:0000256" key="2">
    <source>
        <dbReference type="ARBA" id="ARBA00020989"/>
    </source>
</evidence>
<evidence type="ECO:0000256" key="3">
    <source>
        <dbReference type="ARBA" id="ARBA00022884"/>
    </source>
</evidence>
<name>W5JN54_ANODA</name>
<dbReference type="VEuPathDB" id="VectorBase:ADAR2_012068"/>
<keyword evidence="3" id="KW-0694">RNA-binding</keyword>
<dbReference type="GO" id="GO:0003743">
    <property type="term" value="F:translation initiation factor activity"/>
    <property type="evidence" value="ECO:0007669"/>
    <property type="project" value="InterPro"/>
</dbReference>
<evidence type="ECO:0000256" key="4">
    <source>
        <dbReference type="ARBA" id="ARBA00031998"/>
    </source>
</evidence>
<reference evidence="7" key="2">
    <citation type="submission" date="2010-05" db="EMBL/GenBank/DDBJ databases">
        <authorList>
            <person name="Almeida L.G."/>
            <person name="Nicolas M.F."/>
            <person name="Souza R.C."/>
            <person name="Vasconcelos A.T.R."/>
        </authorList>
    </citation>
    <scope>NUCLEOTIDE SEQUENCE</scope>
</reference>
<dbReference type="SUPFAM" id="SSF50249">
    <property type="entry name" value="Nucleic acid-binding proteins"/>
    <property type="match status" value="1"/>
</dbReference>
<comment type="similarity">
    <text evidence="1">Belongs to the EIF1AD family.</text>
</comment>
<evidence type="ECO:0000313" key="9">
    <source>
        <dbReference type="Proteomes" id="UP000000673"/>
    </source>
</evidence>
<reference evidence="7 9" key="1">
    <citation type="journal article" date="2010" name="BMC Genomics">
        <title>Combination of measures distinguishes pre-miRNAs from other stem-loops in the genome of the newly sequenced Anopheles darlingi.</title>
        <authorList>
            <person name="Mendes N.D."/>
            <person name="Freitas A.T."/>
            <person name="Vasconcelos A.T."/>
            <person name="Sagot M.F."/>
        </authorList>
    </citation>
    <scope>NUCLEOTIDE SEQUENCE</scope>
</reference>
<gene>
    <name evidence="7" type="ORF">AND_002674</name>
</gene>
<organism evidence="7">
    <name type="scientific">Anopheles darlingi</name>
    <name type="common">Mosquito</name>
    <dbReference type="NCBI Taxonomy" id="43151"/>
    <lineage>
        <taxon>Eukaryota</taxon>
        <taxon>Metazoa</taxon>
        <taxon>Ecdysozoa</taxon>
        <taxon>Arthropoda</taxon>
        <taxon>Hexapoda</taxon>
        <taxon>Insecta</taxon>
        <taxon>Pterygota</taxon>
        <taxon>Neoptera</taxon>
        <taxon>Endopterygota</taxon>
        <taxon>Diptera</taxon>
        <taxon>Nematocera</taxon>
        <taxon>Culicoidea</taxon>
        <taxon>Culicidae</taxon>
        <taxon>Anophelinae</taxon>
        <taxon>Anopheles</taxon>
    </lineage>
</organism>
<dbReference type="eggNOG" id="KOG2925">
    <property type="taxonomic scope" value="Eukaryota"/>
</dbReference>
<evidence type="ECO:0000256" key="1">
    <source>
        <dbReference type="ARBA" id="ARBA00007340"/>
    </source>
</evidence>
<dbReference type="InterPro" id="IPR001253">
    <property type="entry name" value="TIF_eIF-1A"/>
</dbReference>
<proteinExistence type="inferred from homology"/>
<dbReference type="EMBL" id="ADMH02000628">
    <property type="protein sequence ID" value="ETN65556.1"/>
    <property type="molecule type" value="Genomic_DNA"/>
</dbReference>
<dbReference type="AlphaFoldDB" id="W5JN54"/>
<evidence type="ECO:0000256" key="5">
    <source>
        <dbReference type="SAM" id="MobiDB-lite"/>
    </source>
</evidence>
<dbReference type="InterPro" id="IPR006196">
    <property type="entry name" value="RNA-binding_domain_S1_IF1"/>
</dbReference>
<keyword evidence="9" id="KW-1185">Reference proteome</keyword>
<accession>W5JN54</accession>
<dbReference type="PANTHER" id="PTHR21641:SF0">
    <property type="entry name" value="RNA-BINDING PROTEIN EIF1AD-RELATED"/>
    <property type="match status" value="1"/>
</dbReference>
<sequence>MLLADKMMMQTALSWITVFSNTHGNKAGDVLAFCLVNVQPKALGKAPPESSIAQQASSRFLRCPASRTTSVILDRHDTFYCGQGSNGSNDAPALGRPPDGLQERTLGKRVNGDTRDHRYLVDFVRQGTSTLAPVFPYEQATNDFDLPKANQQIVRIVASRGNNLHEVISGIESNGKYLVSMPMKFRKNVWIKRGDFVLIESIEEGNKVKGEICRILTQEHIKVFEKEGVWPKRFMKHRQQEHEVDEHGLVNNTNRKFIVKDESDDDDGDDSGTGTIFEAAVSGPSLSNTGKDDDDQSSNRVMFYSE</sequence>
<dbReference type="GO" id="GO:0005634">
    <property type="term" value="C:nucleus"/>
    <property type="evidence" value="ECO:0007669"/>
    <property type="project" value="TreeGrafter"/>
</dbReference>
<protein>
    <recommendedName>
        <fullName evidence="2">Probable RNA-binding protein EIF1AD</fullName>
    </recommendedName>
    <alternativeName>
        <fullName evidence="4">Eukaryotic translation initiation factor 1A domain-containing protein</fullName>
    </alternativeName>
</protein>
<feature type="region of interest" description="Disordered" evidence="5">
    <location>
        <begin position="260"/>
        <end position="306"/>
    </location>
</feature>
<evidence type="ECO:0000313" key="7">
    <source>
        <dbReference type="EMBL" id="ETN65556.1"/>
    </source>
</evidence>